<sequence length="67" mass="7840">MNENEKRRMEDALFLAVAAYIEAKERPESQTSIDIRYIALKDTFADVNAYRKRCWEEQQKRGAGQSV</sequence>
<protein>
    <submittedName>
        <fullName evidence="1">Uncharacterized protein</fullName>
    </submittedName>
</protein>
<accession>A0ABR6VI82</accession>
<gene>
    <name evidence="1" type="ORF">H8J70_06005</name>
</gene>
<dbReference type="Proteomes" id="UP000606870">
    <property type="component" value="Unassembled WGS sequence"/>
</dbReference>
<evidence type="ECO:0000313" key="1">
    <source>
        <dbReference type="EMBL" id="MBC3536798.1"/>
    </source>
</evidence>
<comment type="caution">
    <text evidence="1">The sequence shown here is derived from an EMBL/GenBank/DDBJ whole genome shotgun (WGS) entry which is preliminary data.</text>
</comment>
<dbReference type="EMBL" id="JACOGK010000014">
    <property type="protein sequence ID" value="MBC3536798.1"/>
    <property type="molecule type" value="Genomic_DNA"/>
</dbReference>
<proteinExistence type="predicted"/>
<reference evidence="1 2" key="1">
    <citation type="submission" date="2020-08" db="EMBL/GenBank/DDBJ databases">
        <authorList>
            <person name="Liu C."/>
            <person name="Sun Q."/>
        </authorList>
    </citation>
    <scope>NUCLEOTIDE SEQUENCE [LARGE SCALE GENOMIC DNA]</scope>
    <source>
        <strain evidence="1 2">NSJ-59</strain>
    </source>
</reference>
<evidence type="ECO:0000313" key="2">
    <source>
        <dbReference type="Proteomes" id="UP000606870"/>
    </source>
</evidence>
<dbReference type="RefSeq" id="WP_186502955.1">
    <property type="nucleotide sequence ID" value="NZ_JACOGK010000014.1"/>
</dbReference>
<keyword evidence="2" id="KW-1185">Reference proteome</keyword>
<name>A0ABR6VI82_9FIRM</name>
<organism evidence="1 2">
    <name type="scientific">Megasphaera hominis</name>
    <dbReference type="NCBI Taxonomy" id="159836"/>
    <lineage>
        <taxon>Bacteria</taxon>
        <taxon>Bacillati</taxon>
        <taxon>Bacillota</taxon>
        <taxon>Negativicutes</taxon>
        <taxon>Veillonellales</taxon>
        <taxon>Veillonellaceae</taxon>
        <taxon>Megasphaera</taxon>
    </lineage>
</organism>